<dbReference type="EMBL" id="VIFY01000068">
    <property type="protein sequence ID" value="TQB72192.1"/>
    <property type="molecule type" value="Genomic_DNA"/>
</dbReference>
<organism evidence="1 2">
    <name type="scientific">Monascus purpureus</name>
    <name type="common">Red mold</name>
    <name type="synonym">Monascus anka</name>
    <dbReference type="NCBI Taxonomy" id="5098"/>
    <lineage>
        <taxon>Eukaryota</taxon>
        <taxon>Fungi</taxon>
        <taxon>Dikarya</taxon>
        <taxon>Ascomycota</taxon>
        <taxon>Pezizomycotina</taxon>
        <taxon>Eurotiomycetes</taxon>
        <taxon>Eurotiomycetidae</taxon>
        <taxon>Eurotiales</taxon>
        <taxon>Aspergillaceae</taxon>
        <taxon>Monascus</taxon>
    </lineage>
</organism>
<keyword evidence="2" id="KW-1185">Reference proteome</keyword>
<dbReference type="Proteomes" id="UP000319663">
    <property type="component" value="Unassembled WGS sequence"/>
</dbReference>
<evidence type="ECO:0000313" key="1">
    <source>
        <dbReference type="EMBL" id="TQB72192.1"/>
    </source>
</evidence>
<proteinExistence type="predicted"/>
<sequence length="91" mass="9915">MIEVGVGNPNEALETTMPARAFELRNSQYDWGYKTTFVKKPYYERVDKPNTGGKALPGSSCLNYYTGIPGARARSTLGLNTAGPGIRSRNA</sequence>
<gene>
    <name evidence="1" type="ORF">MPDQ_006990</name>
</gene>
<name>A0A507QT36_MONPU</name>
<accession>A0A507QT36</accession>
<comment type="caution">
    <text evidence="1">The sequence shown here is derived from an EMBL/GenBank/DDBJ whole genome shotgun (WGS) entry which is preliminary data.</text>
</comment>
<protein>
    <submittedName>
        <fullName evidence="1">Uncharacterized protein</fullName>
    </submittedName>
</protein>
<dbReference type="STRING" id="5098.A0A507QT36"/>
<reference evidence="1 2" key="1">
    <citation type="submission" date="2019-06" db="EMBL/GenBank/DDBJ databases">
        <title>Wine fermentation using esterase from Monascus purpureus.</title>
        <authorList>
            <person name="Geng C."/>
            <person name="Zhang Y."/>
        </authorList>
    </citation>
    <scope>NUCLEOTIDE SEQUENCE [LARGE SCALE GENOMIC DNA]</scope>
    <source>
        <strain evidence="1">HQ1</strain>
    </source>
</reference>
<dbReference type="AlphaFoldDB" id="A0A507QT36"/>
<dbReference type="Gene3D" id="3.30.560.10">
    <property type="entry name" value="Glucose Oxidase, domain 3"/>
    <property type="match status" value="1"/>
</dbReference>
<evidence type="ECO:0000313" key="2">
    <source>
        <dbReference type="Proteomes" id="UP000319663"/>
    </source>
</evidence>